<proteinExistence type="predicted"/>
<dbReference type="EMBL" id="GBRH01202976">
    <property type="protein sequence ID" value="JAD94919.1"/>
    <property type="molecule type" value="Transcribed_RNA"/>
</dbReference>
<organism evidence="1">
    <name type="scientific">Arundo donax</name>
    <name type="common">Giant reed</name>
    <name type="synonym">Donax arundinaceus</name>
    <dbReference type="NCBI Taxonomy" id="35708"/>
    <lineage>
        <taxon>Eukaryota</taxon>
        <taxon>Viridiplantae</taxon>
        <taxon>Streptophyta</taxon>
        <taxon>Embryophyta</taxon>
        <taxon>Tracheophyta</taxon>
        <taxon>Spermatophyta</taxon>
        <taxon>Magnoliopsida</taxon>
        <taxon>Liliopsida</taxon>
        <taxon>Poales</taxon>
        <taxon>Poaceae</taxon>
        <taxon>PACMAD clade</taxon>
        <taxon>Arundinoideae</taxon>
        <taxon>Arundineae</taxon>
        <taxon>Arundo</taxon>
    </lineage>
</organism>
<reference evidence="1" key="1">
    <citation type="submission" date="2014-09" db="EMBL/GenBank/DDBJ databases">
        <authorList>
            <person name="Magalhaes I.L.F."/>
            <person name="Oliveira U."/>
            <person name="Santos F.R."/>
            <person name="Vidigal T.H.D.A."/>
            <person name="Brescovit A.D."/>
            <person name="Santos A.J."/>
        </authorList>
    </citation>
    <scope>NUCLEOTIDE SEQUENCE</scope>
    <source>
        <tissue evidence="1">Shoot tissue taken approximately 20 cm above the soil surface</tissue>
    </source>
</reference>
<accession>A0A0A9E276</accession>
<sequence>MAGSVRWGRSGRVG</sequence>
<name>A0A0A9E276_ARUDO</name>
<protein>
    <submittedName>
        <fullName evidence="1">Uncharacterized protein</fullName>
    </submittedName>
</protein>
<evidence type="ECO:0000313" key="1">
    <source>
        <dbReference type="EMBL" id="JAD94919.1"/>
    </source>
</evidence>
<reference evidence="1" key="2">
    <citation type="journal article" date="2015" name="Data Brief">
        <title>Shoot transcriptome of the giant reed, Arundo donax.</title>
        <authorList>
            <person name="Barrero R.A."/>
            <person name="Guerrero F.D."/>
            <person name="Moolhuijzen P."/>
            <person name="Goolsby J.A."/>
            <person name="Tidwell J."/>
            <person name="Bellgard S.E."/>
            <person name="Bellgard M.I."/>
        </authorList>
    </citation>
    <scope>NUCLEOTIDE SEQUENCE</scope>
    <source>
        <tissue evidence="1">Shoot tissue taken approximately 20 cm above the soil surface</tissue>
    </source>
</reference>